<dbReference type="SUPFAM" id="SSF53335">
    <property type="entry name" value="S-adenosyl-L-methionine-dependent methyltransferases"/>
    <property type="match status" value="1"/>
</dbReference>
<feature type="binding site" evidence="6">
    <location>
        <position position="161"/>
    </location>
    <ligand>
        <name>S-adenosyl-L-methionine</name>
        <dbReference type="ChEBI" id="CHEBI:59789"/>
    </ligand>
</feature>
<feature type="binding site" evidence="6">
    <location>
        <begin position="148"/>
        <end position="149"/>
    </location>
    <ligand>
        <name>S-adenosyl-L-methionine</name>
        <dbReference type="ChEBI" id="CHEBI:59789"/>
    </ligand>
</feature>
<dbReference type="InterPro" id="IPR029063">
    <property type="entry name" value="SAM-dependent_MTases_sf"/>
</dbReference>
<evidence type="ECO:0000256" key="4">
    <source>
        <dbReference type="ARBA" id="ARBA00022679"/>
    </source>
</evidence>
<keyword evidence="2 6" id="KW-0698">rRNA processing</keyword>
<comment type="function">
    <text evidence="6">Specifically methylates the N7 position of a guanine in 16S rRNA.</text>
</comment>
<name>A0A1H0IER2_9BACT</name>
<evidence type="ECO:0000313" key="7">
    <source>
        <dbReference type="EMBL" id="SDO29979.1"/>
    </source>
</evidence>
<keyword evidence="3 6" id="KW-0489">Methyltransferase</keyword>
<comment type="caution">
    <text evidence="7">The sequence shown here is derived from an EMBL/GenBank/DDBJ whole genome shotgun (WGS) entry which is preliminary data.</text>
</comment>
<evidence type="ECO:0000256" key="5">
    <source>
        <dbReference type="ARBA" id="ARBA00022691"/>
    </source>
</evidence>
<gene>
    <name evidence="6" type="primary">rsmG</name>
    <name evidence="7" type="ORF">SAMN04487900_11484</name>
</gene>
<dbReference type="GO" id="GO:0070043">
    <property type="term" value="F:rRNA (guanine-N7-)-methyltransferase activity"/>
    <property type="evidence" value="ECO:0007669"/>
    <property type="project" value="UniProtKB-UniRule"/>
</dbReference>
<feature type="binding site" evidence="6">
    <location>
        <position position="102"/>
    </location>
    <ligand>
        <name>S-adenosyl-L-methionine</name>
        <dbReference type="ChEBI" id="CHEBI:59789"/>
    </ligand>
</feature>
<dbReference type="PANTHER" id="PTHR31760:SF0">
    <property type="entry name" value="S-ADENOSYL-L-METHIONINE-DEPENDENT METHYLTRANSFERASES SUPERFAMILY PROTEIN"/>
    <property type="match status" value="1"/>
</dbReference>
<evidence type="ECO:0000256" key="1">
    <source>
        <dbReference type="ARBA" id="ARBA00022490"/>
    </source>
</evidence>
<comment type="subcellular location">
    <subcellularLocation>
        <location evidence="6">Cytoplasm</location>
    </subcellularLocation>
</comment>
<feature type="binding site" evidence="6">
    <location>
        <position position="97"/>
    </location>
    <ligand>
        <name>S-adenosyl-L-methionine</name>
        <dbReference type="ChEBI" id="CHEBI:59789"/>
    </ligand>
</feature>
<evidence type="ECO:0000256" key="6">
    <source>
        <dbReference type="HAMAP-Rule" id="MF_00074"/>
    </source>
</evidence>
<dbReference type="AlphaFoldDB" id="A0A1H0IER2"/>
<dbReference type="Proteomes" id="UP000199134">
    <property type="component" value="Unassembled WGS sequence"/>
</dbReference>
<keyword evidence="5 6" id="KW-0949">S-adenosyl-L-methionine</keyword>
<feature type="binding site" evidence="6">
    <location>
        <begin position="120"/>
        <end position="122"/>
    </location>
    <ligand>
        <name>S-adenosyl-L-methionine</name>
        <dbReference type="ChEBI" id="CHEBI:59789"/>
    </ligand>
</feature>
<dbReference type="PANTHER" id="PTHR31760">
    <property type="entry name" value="S-ADENOSYL-L-METHIONINE-DEPENDENT METHYLTRANSFERASES SUPERFAMILY PROTEIN"/>
    <property type="match status" value="1"/>
</dbReference>
<keyword evidence="4 6" id="KW-0808">Transferase</keyword>
<dbReference type="GO" id="GO:0005829">
    <property type="term" value="C:cytosol"/>
    <property type="evidence" value="ECO:0007669"/>
    <property type="project" value="TreeGrafter"/>
</dbReference>
<dbReference type="Pfam" id="PF02527">
    <property type="entry name" value="GidB"/>
    <property type="match status" value="1"/>
</dbReference>
<sequence>MRIKNSFLRKSGQAERRIKNYLYLCTMKLIEKYFPKLTNEQYAQFESLNALYHEWNQKINVISRKDIDNLYEHHVLHSMAIGRFIGFKPGTQILDFGTGGGFPGVPLAILFPECEFKLIDGTGKKIRVAQEVCDAIGLRNCHPEHLRGEDEKGKYDFVVSRAVMPLPDLVKIVRKNISKEQRNAIPNGVICLKGGNLQGETQPFKKIVQSTELSSYFSEEWFKEKYCIYLPL</sequence>
<dbReference type="InterPro" id="IPR003682">
    <property type="entry name" value="rRNA_ssu_MeTfrase_G"/>
</dbReference>
<organism evidence="7 8">
    <name type="scientific">Prevotella communis</name>
    <dbReference type="NCBI Taxonomy" id="2913614"/>
    <lineage>
        <taxon>Bacteria</taxon>
        <taxon>Pseudomonadati</taxon>
        <taxon>Bacteroidota</taxon>
        <taxon>Bacteroidia</taxon>
        <taxon>Bacteroidales</taxon>
        <taxon>Prevotellaceae</taxon>
        <taxon>Prevotella</taxon>
    </lineage>
</organism>
<accession>A0A1H0IER2</accession>
<dbReference type="Gene3D" id="3.40.50.150">
    <property type="entry name" value="Vaccinia Virus protein VP39"/>
    <property type="match status" value="1"/>
</dbReference>
<dbReference type="EMBL" id="FNIW01000014">
    <property type="protein sequence ID" value="SDO29979.1"/>
    <property type="molecule type" value="Genomic_DNA"/>
</dbReference>
<dbReference type="NCBIfam" id="TIGR00138">
    <property type="entry name" value="rsmG_gidB"/>
    <property type="match status" value="1"/>
</dbReference>
<dbReference type="CDD" id="cd02440">
    <property type="entry name" value="AdoMet_MTases"/>
    <property type="match status" value="1"/>
</dbReference>
<comment type="similarity">
    <text evidence="6">Belongs to the methyltransferase superfamily. RNA methyltransferase RsmG family.</text>
</comment>
<protein>
    <recommendedName>
        <fullName evidence="6">Ribosomal RNA small subunit methyltransferase G</fullName>
        <ecNumber evidence="6">2.1.1.-</ecNumber>
    </recommendedName>
    <alternativeName>
        <fullName evidence="6">16S rRNA 7-methylguanosine methyltransferase</fullName>
        <shortName evidence="6">16S rRNA m7G methyltransferase</shortName>
    </alternativeName>
</protein>
<evidence type="ECO:0000256" key="2">
    <source>
        <dbReference type="ARBA" id="ARBA00022552"/>
    </source>
</evidence>
<proteinExistence type="inferred from homology"/>
<dbReference type="HAMAP" id="MF_00074">
    <property type="entry name" value="16SrRNA_methyltr_G"/>
    <property type="match status" value="1"/>
</dbReference>
<reference evidence="8" key="1">
    <citation type="submission" date="2016-10" db="EMBL/GenBank/DDBJ databases">
        <authorList>
            <person name="de Groot N.N."/>
        </authorList>
    </citation>
    <scope>NUCLEOTIDE SEQUENCE [LARGE SCALE GENOMIC DNA]</scope>
    <source>
        <strain evidence="8">BP1-145</strain>
    </source>
</reference>
<keyword evidence="1 6" id="KW-0963">Cytoplasm</keyword>
<evidence type="ECO:0000256" key="3">
    <source>
        <dbReference type="ARBA" id="ARBA00022603"/>
    </source>
</evidence>
<dbReference type="EC" id="2.1.1.-" evidence="6"/>
<dbReference type="PIRSF" id="PIRSF003078">
    <property type="entry name" value="GidB"/>
    <property type="match status" value="1"/>
</dbReference>
<evidence type="ECO:0000313" key="8">
    <source>
        <dbReference type="Proteomes" id="UP000199134"/>
    </source>
</evidence>